<evidence type="ECO:0000256" key="2">
    <source>
        <dbReference type="ARBA" id="ARBA00012388"/>
    </source>
</evidence>
<evidence type="ECO:0000259" key="6">
    <source>
        <dbReference type="Pfam" id="PF22600"/>
    </source>
</evidence>
<dbReference type="PANTHER" id="PTHR23092">
    <property type="entry name" value="POLY(A) RNA POLYMERASE"/>
    <property type="match status" value="1"/>
</dbReference>
<dbReference type="Pfam" id="PF22600">
    <property type="entry name" value="MTPAP-like_central"/>
    <property type="match status" value="1"/>
</dbReference>
<evidence type="ECO:0000259" key="5">
    <source>
        <dbReference type="Pfam" id="PF03828"/>
    </source>
</evidence>
<evidence type="ECO:0000256" key="1">
    <source>
        <dbReference type="ARBA" id="ARBA00008593"/>
    </source>
</evidence>
<keyword evidence="3" id="KW-0479">Metal-binding</keyword>
<comment type="caution">
    <text evidence="7">The sequence shown here is derived from an EMBL/GenBank/DDBJ whole genome shotgun (WGS) entry which is preliminary data.</text>
</comment>
<dbReference type="GO" id="GO:0003729">
    <property type="term" value="F:mRNA binding"/>
    <property type="evidence" value="ECO:0007669"/>
    <property type="project" value="TreeGrafter"/>
</dbReference>
<dbReference type="Gene3D" id="3.30.460.10">
    <property type="entry name" value="Beta Polymerase, domain 2"/>
    <property type="match status" value="1"/>
</dbReference>
<name>A0A9P5ZDS3_9AGAR</name>
<evidence type="ECO:0000256" key="4">
    <source>
        <dbReference type="ARBA" id="ARBA00022842"/>
    </source>
</evidence>
<proteinExistence type="inferred from homology"/>
<protein>
    <recommendedName>
        <fullName evidence="2">polynucleotide adenylyltransferase</fullName>
        <ecNumber evidence="2">2.7.7.19</ecNumber>
    </recommendedName>
</protein>
<dbReference type="InterPro" id="IPR045862">
    <property type="entry name" value="Trf4-like"/>
</dbReference>
<dbReference type="InterPro" id="IPR043519">
    <property type="entry name" value="NT_sf"/>
</dbReference>
<dbReference type="Pfam" id="PF03828">
    <property type="entry name" value="PAP_assoc"/>
    <property type="match status" value="1"/>
</dbReference>
<evidence type="ECO:0000256" key="3">
    <source>
        <dbReference type="ARBA" id="ARBA00022723"/>
    </source>
</evidence>
<dbReference type="SUPFAM" id="SSF81301">
    <property type="entry name" value="Nucleotidyltransferase"/>
    <property type="match status" value="1"/>
</dbReference>
<dbReference type="GO" id="GO:0046872">
    <property type="term" value="F:metal ion binding"/>
    <property type="evidence" value="ECO:0007669"/>
    <property type="project" value="UniProtKB-KW"/>
</dbReference>
<evidence type="ECO:0000313" key="7">
    <source>
        <dbReference type="EMBL" id="KAF9484589.1"/>
    </source>
</evidence>
<dbReference type="OrthoDB" id="273917at2759"/>
<dbReference type="CDD" id="cd05402">
    <property type="entry name" value="NT_PAP_TUTase"/>
    <property type="match status" value="1"/>
</dbReference>
<sequence>MAYFLGSTLQTNMINGRPTRCKSSGDYVGLVMPPCGDFAANSSNSSKQSPWLSASSSTPLSLHDEISSFMAYMEPTTAEKHMREDLVNRFTKLIVSFKMDATVRPVGSYVTGLYLPTSDIDMVLTFESDYSHFRTHFGTKYDLEKVMHKIRVSGFASKVEDVLRASVPLVRITDRITGIEIDLTCADHHGIAATRAVQKWMKSDTEVIKMLVTVIKMFLSIRKCGTTYTGGINSYVLVWMVVAWVNLEWPKSRQHQPSPSSSSRTVVHDMDSLNALFESLSVKRSEASQATRIKQVSTVNQKPSKTTQSNINFGEILMKFFDFYGNKFDYKGQGIRIEPQPYYSAKTHSYSRYIFTQHYLLQIYDPADGSIDMGDKAYGIKHIQETFKEAHRLLVDRTRSTRLRGAYQGSQSILGELLGGDFTQFEAKRTKLNSRWL</sequence>
<dbReference type="InterPro" id="IPR002058">
    <property type="entry name" value="PAP_assoc"/>
</dbReference>
<dbReference type="EMBL" id="MU155142">
    <property type="protein sequence ID" value="KAF9484589.1"/>
    <property type="molecule type" value="Genomic_DNA"/>
</dbReference>
<dbReference type="Proteomes" id="UP000807469">
    <property type="component" value="Unassembled WGS sequence"/>
</dbReference>
<evidence type="ECO:0000313" key="8">
    <source>
        <dbReference type="Proteomes" id="UP000807469"/>
    </source>
</evidence>
<dbReference type="Gene3D" id="1.10.1410.10">
    <property type="match status" value="1"/>
</dbReference>
<dbReference type="AlphaFoldDB" id="A0A9P5ZDS3"/>
<dbReference type="GO" id="GO:1990817">
    <property type="term" value="F:poly(A) RNA polymerase activity"/>
    <property type="evidence" value="ECO:0007669"/>
    <property type="project" value="UniProtKB-EC"/>
</dbReference>
<dbReference type="GO" id="GO:0005730">
    <property type="term" value="C:nucleolus"/>
    <property type="evidence" value="ECO:0007669"/>
    <property type="project" value="TreeGrafter"/>
</dbReference>
<feature type="domain" description="Poly(A) RNA polymerase mitochondrial-like central palm" evidence="6">
    <location>
        <begin position="62"/>
        <end position="198"/>
    </location>
</feature>
<keyword evidence="8" id="KW-1185">Reference proteome</keyword>
<keyword evidence="4" id="KW-0460">Magnesium</keyword>
<dbReference type="GO" id="GO:0010605">
    <property type="term" value="P:negative regulation of macromolecule metabolic process"/>
    <property type="evidence" value="ECO:0007669"/>
    <property type="project" value="UniProtKB-ARBA"/>
</dbReference>
<comment type="similarity">
    <text evidence="1">Belongs to the DNA polymerase type-B-like family.</text>
</comment>
<feature type="domain" description="PAP-associated" evidence="5">
    <location>
        <begin position="312"/>
        <end position="368"/>
    </location>
</feature>
<dbReference type="EC" id="2.7.7.19" evidence="2"/>
<reference evidence="7" key="1">
    <citation type="submission" date="2020-11" db="EMBL/GenBank/DDBJ databases">
        <authorList>
            <consortium name="DOE Joint Genome Institute"/>
            <person name="Ahrendt S."/>
            <person name="Riley R."/>
            <person name="Andreopoulos W."/>
            <person name="Labutti K."/>
            <person name="Pangilinan J."/>
            <person name="Ruiz-Duenas F.J."/>
            <person name="Barrasa J.M."/>
            <person name="Sanchez-Garcia M."/>
            <person name="Camarero S."/>
            <person name="Miyauchi S."/>
            <person name="Serrano A."/>
            <person name="Linde D."/>
            <person name="Babiker R."/>
            <person name="Drula E."/>
            <person name="Ayuso-Fernandez I."/>
            <person name="Pacheco R."/>
            <person name="Padilla G."/>
            <person name="Ferreira P."/>
            <person name="Barriuso J."/>
            <person name="Kellner H."/>
            <person name="Castanera R."/>
            <person name="Alfaro M."/>
            <person name="Ramirez L."/>
            <person name="Pisabarro A.G."/>
            <person name="Kuo A."/>
            <person name="Tritt A."/>
            <person name="Lipzen A."/>
            <person name="He G."/>
            <person name="Yan M."/>
            <person name="Ng V."/>
            <person name="Cullen D."/>
            <person name="Martin F."/>
            <person name="Rosso M.-N."/>
            <person name="Henrissat B."/>
            <person name="Hibbett D."/>
            <person name="Martinez A.T."/>
            <person name="Grigoriev I.V."/>
        </authorList>
    </citation>
    <scope>NUCLEOTIDE SEQUENCE</scope>
    <source>
        <strain evidence="7">CIRM-BRFM 674</strain>
    </source>
</reference>
<gene>
    <name evidence="7" type="ORF">BDN70DRAFT_797425</name>
</gene>
<dbReference type="GO" id="GO:0043634">
    <property type="term" value="P:polyadenylation-dependent ncRNA catabolic process"/>
    <property type="evidence" value="ECO:0007669"/>
    <property type="project" value="TreeGrafter"/>
</dbReference>
<dbReference type="PANTHER" id="PTHR23092:SF15">
    <property type="entry name" value="INACTIVE NON-CANONICAL POLY(A) RNA POLYMERASE PROTEIN TRF4-2-RELATED"/>
    <property type="match status" value="1"/>
</dbReference>
<dbReference type="SUPFAM" id="SSF81631">
    <property type="entry name" value="PAP/OAS1 substrate-binding domain"/>
    <property type="match status" value="1"/>
</dbReference>
<accession>A0A9P5ZDS3</accession>
<dbReference type="GO" id="GO:0031123">
    <property type="term" value="P:RNA 3'-end processing"/>
    <property type="evidence" value="ECO:0007669"/>
    <property type="project" value="TreeGrafter"/>
</dbReference>
<organism evidence="7 8">
    <name type="scientific">Pholiota conissans</name>
    <dbReference type="NCBI Taxonomy" id="109636"/>
    <lineage>
        <taxon>Eukaryota</taxon>
        <taxon>Fungi</taxon>
        <taxon>Dikarya</taxon>
        <taxon>Basidiomycota</taxon>
        <taxon>Agaricomycotina</taxon>
        <taxon>Agaricomycetes</taxon>
        <taxon>Agaricomycetidae</taxon>
        <taxon>Agaricales</taxon>
        <taxon>Agaricineae</taxon>
        <taxon>Strophariaceae</taxon>
        <taxon>Pholiota</taxon>
    </lineage>
</organism>
<dbReference type="InterPro" id="IPR054708">
    <property type="entry name" value="MTPAP-like_central"/>
</dbReference>
<dbReference type="GO" id="GO:0031499">
    <property type="term" value="C:TRAMP complex"/>
    <property type="evidence" value="ECO:0007669"/>
    <property type="project" value="TreeGrafter"/>
</dbReference>